<dbReference type="RefSeq" id="WP_378560311.1">
    <property type="nucleotide sequence ID" value="NZ_JBHSDL010000014.1"/>
</dbReference>
<accession>A0ABV8VHB5</accession>
<organism evidence="2 3">
    <name type="scientific">Nocardia halotolerans</name>
    <dbReference type="NCBI Taxonomy" id="1755878"/>
    <lineage>
        <taxon>Bacteria</taxon>
        <taxon>Bacillati</taxon>
        <taxon>Actinomycetota</taxon>
        <taxon>Actinomycetes</taxon>
        <taxon>Mycobacteriales</taxon>
        <taxon>Nocardiaceae</taxon>
        <taxon>Nocardia</taxon>
    </lineage>
</organism>
<reference evidence="3" key="1">
    <citation type="journal article" date="2019" name="Int. J. Syst. Evol. Microbiol.">
        <title>The Global Catalogue of Microorganisms (GCM) 10K type strain sequencing project: providing services to taxonomists for standard genome sequencing and annotation.</title>
        <authorList>
            <consortium name="The Broad Institute Genomics Platform"/>
            <consortium name="The Broad Institute Genome Sequencing Center for Infectious Disease"/>
            <person name="Wu L."/>
            <person name="Ma J."/>
        </authorList>
    </citation>
    <scope>NUCLEOTIDE SEQUENCE [LARGE SCALE GENOMIC DNA]</scope>
    <source>
        <strain evidence="3">IBRC-M 10490</strain>
    </source>
</reference>
<name>A0ABV8VHB5_9NOCA</name>
<dbReference type="EMBL" id="JBHSDL010000014">
    <property type="protein sequence ID" value="MFC4374757.1"/>
    <property type="molecule type" value="Genomic_DNA"/>
</dbReference>
<comment type="caution">
    <text evidence="2">The sequence shown here is derived from an EMBL/GenBank/DDBJ whole genome shotgun (WGS) entry which is preliminary data.</text>
</comment>
<proteinExistence type="predicted"/>
<dbReference type="PANTHER" id="PTHR37477">
    <property type="entry name" value="COBALT-PRECORRIN-5A HYDROLASE"/>
    <property type="match status" value="1"/>
</dbReference>
<sequence>MAVGVGMRLGTDAEPIVRAVRTAVGDARIACLATLDRRAIESGIRAAAAILGTTVVGFTAEQLAAVEVAHRSDRVSAAVGVPSVAEAAALLAGGELVLGRTVVDGVVVAAASVQP</sequence>
<evidence type="ECO:0000313" key="3">
    <source>
        <dbReference type="Proteomes" id="UP001595844"/>
    </source>
</evidence>
<evidence type="ECO:0000259" key="1">
    <source>
        <dbReference type="Pfam" id="PF01890"/>
    </source>
</evidence>
<protein>
    <submittedName>
        <fullName evidence="2">Cobalamin biosynthesis protein</fullName>
    </submittedName>
</protein>
<dbReference type="InterPro" id="IPR002750">
    <property type="entry name" value="CobE/GbiG_C"/>
</dbReference>
<gene>
    <name evidence="2" type="ORF">ACFO5K_11670</name>
</gene>
<keyword evidence="3" id="KW-1185">Reference proteome</keyword>
<dbReference type="Pfam" id="PF01890">
    <property type="entry name" value="CbiG_C"/>
    <property type="match status" value="1"/>
</dbReference>
<feature type="domain" description="CobE/GbiG C-terminal" evidence="1">
    <location>
        <begin position="2"/>
        <end position="111"/>
    </location>
</feature>
<dbReference type="InterPro" id="IPR052553">
    <property type="entry name" value="CbiG_hydrolase"/>
</dbReference>
<dbReference type="SUPFAM" id="SSF159664">
    <property type="entry name" value="CobE/GbiG C-terminal domain-like"/>
    <property type="match status" value="1"/>
</dbReference>
<dbReference type="PANTHER" id="PTHR37477:SF1">
    <property type="entry name" value="COBALT-PRECORRIN-5A HYDROLASE"/>
    <property type="match status" value="1"/>
</dbReference>
<dbReference type="InterPro" id="IPR036518">
    <property type="entry name" value="CobE/GbiG_C_sf"/>
</dbReference>
<dbReference type="Proteomes" id="UP001595844">
    <property type="component" value="Unassembled WGS sequence"/>
</dbReference>
<dbReference type="Gene3D" id="3.30.420.180">
    <property type="entry name" value="CobE/GbiG C-terminal domain"/>
    <property type="match status" value="1"/>
</dbReference>
<evidence type="ECO:0000313" key="2">
    <source>
        <dbReference type="EMBL" id="MFC4374757.1"/>
    </source>
</evidence>